<keyword evidence="4" id="KW-1003">Cell membrane</keyword>
<keyword evidence="9 11" id="KW-0472">Membrane</keyword>
<reference evidence="13 14" key="1">
    <citation type="submission" date="2020-02" db="EMBL/GenBank/DDBJ databases">
        <authorList>
            <person name="Zheng R.K."/>
            <person name="Sun C.M."/>
        </authorList>
    </citation>
    <scope>NUCLEOTIDE SEQUENCE [LARGE SCALE GENOMIC DNA]</scope>
    <source>
        <strain evidence="14">zrk23</strain>
    </source>
</reference>
<dbReference type="PRINTS" id="PR01217">
    <property type="entry name" value="PRICHEXTENSN"/>
</dbReference>
<evidence type="ECO:0000256" key="8">
    <source>
        <dbReference type="ARBA" id="ARBA00022989"/>
    </source>
</evidence>
<comment type="subcellular location">
    <subcellularLocation>
        <location evidence="1">Cell inner membrane</location>
        <topology evidence="1">Single-pass membrane protein</topology>
        <orientation evidence="1">Periplasmic side</orientation>
    </subcellularLocation>
</comment>
<feature type="transmembrane region" description="Helical" evidence="11">
    <location>
        <begin position="12"/>
        <end position="36"/>
    </location>
</feature>
<dbReference type="InterPro" id="IPR037682">
    <property type="entry name" value="TonB_C"/>
</dbReference>
<evidence type="ECO:0000313" key="14">
    <source>
        <dbReference type="Proteomes" id="UP000501568"/>
    </source>
</evidence>
<evidence type="ECO:0000256" key="11">
    <source>
        <dbReference type="SAM" id="Phobius"/>
    </source>
</evidence>
<dbReference type="InterPro" id="IPR006260">
    <property type="entry name" value="TonB/TolA_C"/>
</dbReference>
<dbReference type="GO" id="GO:0015031">
    <property type="term" value="P:protein transport"/>
    <property type="evidence" value="ECO:0007669"/>
    <property type="project" value="UniProtKB-KW"/>
</dbReference>
<proteinExistence type="inferred from homology"/>
<feature type="region of interest" description="Disordered" evidence="10">
    <location>
        <begin position="49"/>
        <end position="133"/>
    </location>
</feature>
<evidence type="ECO:0000256" key="3">
    <source>
        <dbReference type="ARBA" id="ARBA00022448"/>
    </source>
</evidence>
<keyword evidence="3" id="KW-0813">Transport</keyword>
<dbReference type="InterPro" id="IPR051045">
    <property type="entry name" value="TonB-dependent_transducer"/>
</dbReference>
<gene>
    <name evidence="13" type="ORF">G5C33_09000</name>
</gene>
<accession>A0A6G6Y4S0</accession>
<feature type="region of interest" description="Disordered" evidence="10">
    <location>
        <begin position="201"/>
        <end position="225"/>
    </location>
</feature>
<keyword evidence="6 11" id="KW-0812">Transmembrane</keyword>
<evidence type="ECO:0000256" key="1">
    <source>
        <dbReference type="ARBA" id="ARBA00004383"/>
    </source>
</evidence>
<evidence type="ECO:0000256" key="10">
    <source>
        <dbReference type="SAM" id="MobiDB-lite"/>
    </source>
</evidence>
<keyword evidence="5" id="KW-0997">Cell inner membrane</keyword>
<dbReference type="AlphaFoldDB" id="A0A6G6Y4S0"/>
<comment type="similarity">
    <text evidence="2">Belongs to the TonB family.</text>
</comment>
<feature type="compositionally biased region" description="Pro residues" evidence="10">
    <location>
        <begin position="103"/>
        <end position="130"/>
    </location>
</feature>
<evidence type="ECO:0000256" key="9">
    <source>
        <dbReference type="ARBA" id="ARBA00023136"/>
    </source>
</evidence>
<dbReference type="PROSITE" id="PS52015">
    <property type="entry name" value="TONB_CTD"/>
    <property type="match status" value="1"/>
</dbReference>
<dbReference type="PANTHER" id="PTHR33446">
    <property type="entry name" value="PROTEIN TONB-RELATED"/>
    <property type="match status" value="1"/>
</dbReference>
<feature type="domain" description="TonB C-terminal" evidence="12">
    <location>
        <begin position="132"/>
        <end position="225"/>
    </location>
</feature>
<dbReference type="Pfam" id="PF03544">
    <property type="entry name" value="TonB_C"/>
    <property type="match status" value="1"/>
</dbReference>
<evidence type="ECO:0000256" key="5">
    <source>
        <dbReference type="ARBA" id="ARBA00022519"/>
    </source>
</evidence>
<dbReference type="Gene3D" id="3.30.1150.10">
    <property type="match status" value="1"/>
</dbReference>
<keyword evidence="8 11" id="KW-1133">Transmembrane helix</keyword>
<evidence type="ECO:0000256" key="6">
    <source>
        <dbReference type="ARBA" id="ARBA00022692"/>
    </source>
</evidence>
<evidence type="ECO:0000256" key="7">
    <source>
        <dbReference type="ARBA" id="ARBA00022927"/>
    </source>
</evidence>
<evidence type="ECO:0000256" key="4">
    <source>
        <dbReference type="ARBA" id="ARBA00022475"/>
    </source>
</evidence>
<keyword evidence="14" id="KW-1185">Reference proteome</keyword>
<sequence>MAYADRNVSGSRIVAIVMVAVILAGMGYAFVTGLAYQYIKKVQTDLDVFEVDEPPPPPEEVPPPPPPPDQPVPPPPTQVVVPPARVPVPVPPPPFNVSNDINIPPPPISPPAPPAPPAPPPPPPPPPPPRVAQKAELRRGGIGKADYPTAARRAGDEGVTVVRFTIGTNGRVTNCSVVRSSGSSLLDSTTCDLIERRFRYSPAEDPNGNRVPETRTQPVRWEIDR</sequence>
<evidence type="ECO:0000256" key="2">
    <source>
        <dbReference type="ARBA" id="ARBA00006555"/>
    </source>
</evidence>
<dbReference type="PANTHER" id="PTHR33446:SF2">
    <property type="entry name" value="PROTEIN TONB"/>
    <property type="match status" value="1"/>
</dbReference>
<evidence type="ECO:0000259" key="12">
    <source>
        <dbReference type="PROSITE" id="PS52015"/>
    </source>
</evidence>
<feature type="compositionally biased region" description="Pro residues" evidence="10">
    <location>
        <begin position="54"/>
        <end position="77"/>
    </location>
</feature>
<protein>
    <submittedName>
        <fullName evidence="13">Energy transducer TonB</fullName>
    </submittedName>
</protein>
<organism evidence="13 14">
    <name type="scientific">Stakelama tenebrarum</name>
    <dbReference type="NCBI Taxonomy" id="2711215"/>
    <lineage>
        <taxon>Bacteria</taxon>
        <taxon>Pseudomonadati</taxon>
        <taxon>Pseudomonadota</taxon>
        <taxon>Alphaproteobacteria</taxon>
        <taxon>Sphingomonadales</taxon>
        <taxon>Sphingomonadaceae</taxon>
        <taxon>Stakelama</taxon>
    </lineage>
</organism>
<evidence type="ECO:0000313" key="13">
    <source>
        <dbReference type="EMBL" id="QIG79900.1"/>
    </source>
</evidence>
<dbReference type="GO" id="GO:0055085">
    <property type="term" value="P:transmembrane transport"/>
    <property type="evidence" value="ECO:0007669"/>
    <property type="project" value="InterPro"/>
</dbReference>
<dbReference type="GO" id="GO:0098797">
    <property type="term" value="C:plasma membrane protein complex"/>
    <property type="evidence" value="ECO:0007669"/>
    <property type="project" value="TreeGrafter"/>
</dbReference>
<keyword evidence="7" id="KW-0653">Protein transport</keyword>
<dbReference type="RefSeq" id="WP_165326909.1">
    <property type="nucleotide sequence ID" value="NZ_CP049109.1"/>
</dbReference>
<dbReference type="Proteomes" id="UP000501568">
    <property type="component" value="Chromosome"/>
</dbReference>
<dbReference type="EMBL" id="CP049109">
    <property type="protein sequence ID" value="QIG79900.1"/>
    <property type="molecule type" value="Genomic_DNA"/>
</dbReference>
<dbReference type="GO" id="GO:0031992">
    <property type="term" value="F:energy transducer activity"/>
    <property type="evidence" value="ECO:0007669"/>
    <property type="project" value="TreeGrafter"/>
</dbReference>
<dbReference type="KEGG" id="spzr:G5C33_09000"/>
<dbReference type="NCBIfam" id="TIGR01352">
    <property type="entry name" value="tonB_Cterm"/>
    <property type="match status" value="1"/>
</dbReference>
<name>A0A6G6Y4S0_9SPHN</name>
<dbReference type="SUPFAM" id="SSF74653">
    <property type="entry name" value="TolA/TonB C-terminal domain"/>
    <property type="match status" value="1"/>
</dbReference>
<feature type="compositionally biased region" description="Pro residues" evidence="10">
    <location>
        <begin position="84"/>
        <end position="95"/>
    </location>
</feature>